<dbReference type="HOGENOM" id="CLU_640737_0_0_6"/>
<dbReference type="Proteomes" id="UP000001947">
    <property type="component" value="Chromosome"/>
</dbReference>
<gene>
    <name evidence="1" type="ordered locus">Sde_0134</name>
</gene>
<dbReference type="KEGG" id="sde:Sde_0134"/>
<evidence type="ECO:0008006" key="3">
    <source>
        <dbReference type="Google" id="ProtNLM"/>
    </source>
</evidence>
<protein>
    <recommendedName>
        <fullName evidence="3">TIGR03016 family PEP-CTERM system-associated outer membrane protein</fullName>
    </recommendedName>
</protein>
<organism evidence="1 2">
    <name type="scientific">Saccharophagus degradans (strain 2-40 / ATCC 43961 / DSM 17024)</name>
    <dbReference type="NCBI Taxonomy" id="203122"/>
    <lineage>
        <taxon>Bacteria</taxon>
        <taxon>Pseudomonadati</taxon>
        <taxon>Pseudomonadota</taxon>
        <taxon>Gammaproteobacteria</taxon>
        <taxon>Cellvibrionales</taxon>
        <taxon>Cellvibrionaceae</taxon>
        <taxon>Saccharophagus</taxon>
    </lineage>
</organism>
<keyword evidence="2" id="KW-1185">Reference proteome</keyword>
<reference evidence="1 2" key="1">
    <citation type="journal article" date="2008" name="PLoS Genet.">
        <title>Complete genome sequence of the complex carbohydrate-degrading marine bacterium, Saccharophagus degradans strain 2-40 T.</title>
        <authorList>
            <person name="Weiner R.M."/>
            <person name="Taylor L.E.II."/>
            <person name="Henrissat B."/>
            <person name="Hauser L."/>
            <person name="Land M."/>
            <person name="Coutinho P.M."/>
            <person name="Rancurel C."/>
            <person name="Saunders E.H."/>
            <person name="Longmire A.G."/>
            <person name="Zhang H."/>
            <person name="Bayer E.A."/>
            <person name="Gilbert H.J."/>
            <person name="Larimer F."/>
            <person name="Zhulin I.B."/>
            <person name="Ekborg N.A."/>
            <person name="Lamed R."/>
            <person name="Richardson P.M."/>
            <person name="Borovok I."/>
            <person name="Hutcheson S."/>
        </authorList>
    </citation>
    <scope>NUCLEOTIDE SEQUENCE [LARGE SCALE GENOMIC DNA]</scope>
    <source>
        <strain evidence="2">2-40 / ATCC 43961 / DSM 17024</strain>
    </source>
</reference>
<dbReference type="AlphaFoldDB" id="Q21PI1"/>
<proteinExistence type="predicted"/>
<dbReference type="eggNOG" id="ENOG5032RFI">
    <property type="taxonomic scope" value="Bacteria"/>
</dbReference>
<sequence length="428" mass="47852">MIMQRKLPTLVTAFITTGICAPQVQALDLNWGASLNSDFSDNGRRVAVNPESERQDNIGLNIAASDQMKYVQYDLGYNWSYTNFSKDSQEDRSLLDGDASVTLGKTLGLFQVVIDHSRRKSLIDPTQQNLFANLEERDITTVSPRLNLPLSRIDIVTLSAQKSQVSYEESSLRNSQTTGADIVYRHNLSTVDSISVSFSNQDIEYTEIENYTYNYQLLTFGYQAQLRNLSYSLSAGYNEVEQNGDKFGGLNYQVELEYDLTGAVFTASAAREITDNSSGSGAAINISGDALADGRFDGPDQYLREFASASLAFERLCTRCTLDFGFSIENETYQNFSVNDTRETNINSSFDYRLTTRSTSSISYVRRNQEFINDSIGSRASAEVRVSYRYQINGNVNASFAVSNLEQDITDNISATENRIGLGIDYRY</sequence>
<name>Q21PI1_SACD2</name>
<evidence type="ECO:0000313" key="2">
    <source>
        <dbReference type="Proteomes" id="UP000001947"/>
    </source>
</evidence>
<accession>Q21PI1</accession>
<dbReference type="EMBL" id="CP000282">
    <property type="protein sequence ID" value="ABD79398.1"/>
    <property type="molecule type" value="Genomic_DNA"/>
</dbReference>
<dbReference type="STRING" id="203122.Sde_0134"/>
<evidence type="ECO:0000313" key="1">
    <source>
        <dbReference type="EMBL" id="ABD79398.1"/>
    </source>
</evidence>